<name>A0A6C0E0W2_9ZZZZ</name>
<dbReference type="AlphaFoldDB" id="A0A6C0E0W2"/>
<evidence type="ECO:0000256" key="1">
    <source>
        <dbReference type="SAM" id="Phobius"/>
    </source>
</evidence>
<dbReference type="EMBL" id="MN739720">
    <property type="protein sequence ID" value="QHT22787.1"/>
    <property type="molecule type" value="Genomic_DNA"/>
</dbReference>
<dbReference type="Gene3D" id="1.20.1260.10">
    <property type="match status" value="1"/>
</dbReference>
<dbReference type="InterPro" id="IPR005183">
    <property type="entry name" value="DUF305_CopM-like"/>
</dbReference>
<protein>
    <recommendedName>
        <fullName evidence="2">DUF305 domain-containing protein</fullName>
    </recommendedName>
</protein>
<feature type="transmembrane region" description="Helical" evidence="1">
    <location>
        <begin position="12"/>
        <end position="30"/>
    </location>
</feature>
<dbReference type="PANTHER" id="PTHR36933">
    <property type="entry name" value="SLL0788 PROTEIN"/>
    <property type="match status" value="1"/>
</dbReference>
<reference evidence="3" key="1">
    <citation type="journal article" date="2020" name="Nature">
        <title>Giant virus diversity and host interactions through global metagenomics.</title>
        <authorList>
            <person name="Schulz F."/>
            <person name="Roux S."/>
            <person name="Paez-Espino D."/>
            <person name="Jungbluth S."/>
            <person name="Walsh D.A."/>
            <person name="Denef V.J."/>
            <person name="McMahon K.D."/>
            <person name="Konstantinidis K.T."/>
            <person name="Eloe-Fadrosh E.A."/>
            <person name="Kyrpides N.C."/>
            <person name="Woyke T."/>
        </authorList>
    </citation>
    <scope>NUCLEOTIDE SEQUENCE</scope>
    <source>
        <strain evidence="3">GVMAG-M-3300023179-114</strain>
    </source>
</reference>
<feature type="domain" description="DUF305" evidence="2">
    <location>
        <begin position="67"/>
        <end position="119"/>
    </location>
</feature>
<dbReference type="InterPro" id="IPR012347">
    <property type="entry name" value="Ferritin-like"/>
</dbReference>
<keyword evidence="1" id="KW-1133">Transmembrane helix</keyword>
<evidence type="ECO:0000259" key="2">
    <source>
        <dbReference type="Pfam" id="PF03713"/>
    </source>
</evidence>
<dbReference type="PANTHER" id="PTHR36933:SF1">
    <property type="entry name" value="SLL0788 PROTEIN"/>
    <property type="match status" value="1"/>
</dbReference>
<evidence type="ECO:0000313" key="3">
    <source>
        <dbReference type="EMBL" id="QHT22787.1"/>
    </source>
</evidence>
<feature type="transmembrane region" description="Helical" evidence="1">
    <location>
        <begin position="42"/>
        <end position="59"/>
    </location>
</feature>
<dbReference type="Pfam" id="PF03713">
    <property type="entry name" value="DUF305"/>
    <property type="match status" value="1"/>
</dbReference>
<keyword evidence="1" id="KW-0812">Transmembrane</keyword>
<keyword evidence="1" id="KW-0472">Membrane</keyword>
<proteinExistence type="predicted"/>
<accession>A0A6C0E0W2</accession>
<organism evidence="3">
    <name type="scientific">viral metagenome</name>
    <dbReference type="NCBI Taxonomy" id="1070528"/>
    <lineage>
        <taxon>unclassified sequences</taxon>
        <taxon>metagenomes</taxon>
        <taxon>organismal metagenomes</taxon>
    </lineage>
</organism>
<sequence>MINSVTNITNSLGKLYISIIMALSMAIVQVGMDNYMMKQVTWAYYPVLFILLLGFVTAYKRQLGINEREYLKEMIEHHSMALLTSEEILHKTSNDYVKKLASEIIDKQTSEINYMNDLLTRYVF</sequence>